<comment type="function">
    <text evidence="1 22">RNA-directed RNA polymerase that catalyzes the replication of viral genomic RNA. The template is composed of the viral RNA tightly encapsidated by the nucleoprotein (N). The replicase mode is dependent on intracellular N protein concentration. In this mode, the polymerase replicates the whole viral genome without recognizing transcriptional signals, and the replicated genome is not caped or polyadenylated.</text>
</comment>
<comment type="catalytic activity">
    <reaction evidence="18 22">
        <text>a 5'-end (5'-triphosphoguanosine)-(2'-O-methyladenylyl)-adenylyl-cytidylyl-adenosine in mRNA + S-adenosyl-L-methionine = a 5'-end (N(7)-methyl 5'-triphosphoguanosine)-(2'-O-methyladenylyl)-adenylyl-cytidylyl-adenosine in mRNA + S-adenosyl-L-homocysteine</text>
        <dbReference type="Rhea" id="RHEA:65440"/>
        <dbReference type="Rhea" id="RHEA-COMP:16798"/>
        <dbReference type="Rhea" id="RHEA-COMP:16801"/>
        <dbReference type="ChEBI" id="CHEBI:57856"/>
        <dbReference type="ChEBI" id="CHEBI:59789"/>
        <dbReference type="ChEBI" id="CHEBI:156482"/>
        <dbReference type="ChEBI" id="CHEBI:156483"/>
    </reaction>
</comment>
<evidence type="ECO:0000256" key="3">
    <source>
        <dbReference type="ARBA" id="ARBA00022484"/>
    </source>
</evidence>
<organism evidence="25 26">
    <name type="scientific">Wufeng Typhlomys cinereus jeilongvirus 1</name>
    <dbReference type="NCBI Taxonomy" id="2928989"/>
    <lineage>
        <taxon>Viruses</taxon>
        <taxon>Riboviria</taxon>
        <taxon>Orthornavirae</taxon>
        <taxon>Negarnaviricota</taxon>
        <taxon>Haploviricotina</taxon>
        <taxon>Monjiviricetes</taxon>
        <taxon>Mononegavirales</taxon>
        <taxon>Paramyxoviridae</taxon>
        <taxon>Orthoparamyxovirinae</taxon>
        <taxon>Jeilongvirus</taxon>
        <taxon>Jeilongvirus typhlomysis</taxon>
    </lineage>
</organism>
<dbReference type="InterPro" id="IPR039736">
    <property type="entry name" value="L_poly_C"/>
</dbReference>
<evidence type="ECO:0000256" key="9">
    <source>
        <dbReference type="ARBA" id="ARBA00022741"/>
    </source>
</evidence>
<evidence type="ECO:0000256" key="1">
    <source>
        <dbReference type="ARBA" id="ARBA00003132"/>
    </source>
</evidence>
<comment type="similarity">
    <text evidence="2 22">Belongs to the paramyxovirus L protein family.</text>
</comment>
<keyword evidence="7 22" id="KW-0949">S-adenosyl-L-methionine</keyword>
<dbReference type="GO" id="GO:0044423">
    <property type="term" value="C:virion component"/>
    <property type="evidence" value="ECO:0007669"/>
    <property type="project" value="UniProtKB-KW"/>
</dbReference>
<evidence type="ECO:0000256" key="4">
    <source>
        <dbReference type="ARBA" id="ARBA00022603"/>
    </source>
</evidence>
<comment type="subcellular location">
    <subcellularLocation>
        <location evidence="22">Virion</location>
    </subcellularLocation>
    <subcellularLocation>
        <location evidence="22">Host cytoplasm</location>
    </subcellularLocation>
</comment>
<dbReference type="EMBL" id="OM030331">
    <property type="protein sequence ID" value="UOL48917.1"/>
    <property type="molecule type" value="Viral_cRNA"/>
</dbReference>
<evidence type="ECO:0000313" key="25">
    <source>
        <dbReference type="EMBL" id="UOL48917.1"/>
    </source>
</evidence>
<dbReference type="EC" id="2.7.7.88" evidence="22"/>
<evidence type="ECO:0000256" key="8">
    <source>
        <dbReference type="ARBA" id="ARBA00022695"/>
    </source>
</evidence>
<evidence type="ECO:0000256" key="13">
    <source>
        <dbReference type="ARBA" id="ARBA00022953"/>
    </source>
</evidence>
<dbReference type="Pfam" id="PF14318">
    <property type="entry name" value="Mononeg_mRNAcap"/>
    <property type="match status" value="1"/>
</dbReference>
<dbReference type="InterPro" id="IPR025786">
    <property type="entry name" value="Mononega_L_MeTrfase"/>
</dbReference>
<comment type="catalytic activity">
    <reaction evidence="21 22">
        <text>GTP + H2O = GDP + phosphate + H(+)</text>
        <dbReference type="Rhea" id="RHEA:19669"/>
        <dbReference type="ChEBI" id="CHEBI:15377"/>
        <dbReference type="ChEBI" id="CHEBI:15378"/>
        <dbReference type="ChEBI" id="CHEBI:37565"/>
        <dbReference type="ChEBI" id="CHEBI:43474"/>
        <dbReference type="ChEBI" id="CHEBI:58189"/>
    </reaction>
</comment>
<sequence length="2178" mass="252787">MSGSGVNDILYPECHLNSPIVTGKLVQLLLYANLPHYQNLVDDTLINNLDYNIKHGINTGMINNQKYFGNLFRKYFPNLKLYYPVPYPYGNSYLFQLHNDEYIRSAEHIFGYSYTCYNKIAYRLVDLCCNVEKNLGLRGVEREDNRYSDSRGEAILSLPKYEQSSKWYKPFLFWFSIKKEMREILKGNASKMSRHPYPISVYNYPNLFIQMNRNMLLIVDKVNKQIYYLTFEMMLMFSDVVEGRLMIDTAMRMDIRYSQFRERGYLLWQFIDSLFVDLGNNTYNIVAMIEPLVLGFLQLHDTSDILKGAFLNYCLKEFLDEMRSNGYFEEEDLTLMIDIVFKIFQLEDLHMTAEFFSFFRTFGHPTLEAAEAAEKVREHMNKPKVINFQVMMKGHALFCGMIINGYRDRHSGTWPPVTFPEHVTRRIVALQRNNEGITDEVCIQDWKSFVGFKFGCFMPLVLDEDLTMYMKDKALASIKSEWDCAYPRENLLYQNNKQTTSRRLVEVFINDEGFDPSEIINYVVNRMYLSDPDFNLSYSLKEKEIKKIGRLFAKMTYKMRACQVVAESLIATGVGRYFKENGMVKDEHELLKTLHKLSVSSVPRDNKKDHQSFSFNRDSHLDSSITYRVKEQDQKFYDADVSDKIQYETVSTFLTTDLQKFCLNWRQETTNIFAQRLNEIYGLPGFFNWLHKRLEISTLYVADPNCPPSFNSFVELDDTPNAHLYIKYPMGGIEGYCQKLWTIITIPFLFLSAYEVGAKIAAVVQGDNEAIAITRRVHPNLPFRHKKYLSVQLAQRYFNQLRLNMGAIGHNLKANETIVSSHFFVYSKRIYYDGLVLSQALKPISRSVFWSETIVDETRSACSNISTAISKSIEQGYSRWCGYAINVLKTMQQVLVSLKFTINASMTPDVVDPIYNNPNWIISATLIPSQLGGFNYLNISRLYVRNIGDPVTASLADVKRLINCHILDGRSLIKIMYQDPGNSSYLDWASDPYSLNIPHSQSVTMLLKNVTARMVLQNSSNPMLTGLFHYDFTQEDNDLARYLLDRKIIMPRAAHEILDKSLTGARQEIAGMLDSTKGLIKSGLRVGGLQPRLVERISLYDYEQFRVFNNLMQVNITTELIDPTVCSVELAIRLRKRMWFHLAHGRVIYGLEVPDVLEAVIGYSISSCEDCYYCQSGNNNYCWFFVPHDCELDNVNRETNTIRVPYFGSTTDERSEIKLSTVKSASRALKACIRIATIYTWAYGDTDANWEEAWYLSSFRANVTIDELKAITPISTSNNLAHRLRDKSTQMKYSSSTLTRVSRYTVISNDNLNFVIDDKKIDTNLVYQQVMLLGLAVLEDVFRFVNSTGTQNYVYHLHIVTNCCVIEMAEHPYVSNEAPMPVLRKVEGNRLVYDDNPIIDRDLIKIHNQLYHLIDLEFPKWTYNELNEGLSQSLAYTILEILTKETRDHLSEFKVLSNDDDINSLITEFLLVNPNLLTLNLGLAIAINWSYDIYYRRPEGKYQMVEYLNTILTTASRSLFLVLSNALSHPKVFQKFWDSGLIEPIYGPNLMNQDFVRMSIDYLVKCYLTYIDYWLSGQDCNYLLMENNDEIVDQRYEITQARHLCFLNCLYLRKEYMPQIRGLTSIEKCNILLSAIENYTNCNLGHYSWHIKPLKVVVYPASITYIRRGTIKQIRLRDRLLGKPITKADEVKEIPNWNYVKSPRYHPTRSTFFLATYLLLPDSDIPELQFQESKVPNRWECHIQRRVGINSTSCYKAVELCAYIQGMVPHNKDKLFLGEGSGAMMSVYYLYLSKTKIYYNTGVSSFEVVGQRVLSMIPSEAYLVDKNNSSTVNLKDNIIPLFNGKPECTWVGNIECFAYIMSHIDLHTLGMIHNDMESSLEKDSYTILVEQIHSLCLAVNLGADDSIYVCKLAPRDEDYSYVIINLLGDYYEEVCCYIPGYSNPYSPEIYILCYSKKSTPIIYPDLLLKRVEKYPPDTFNNLSNKIIGMKLSNYLECRDNNKRYDVYTDSDLVNLTKEEKLLLEMGFQVNGPKLIKQLSGHDVASGEGSLRSSIELLLNNLIMYCTEERDHYAFFDPYPILVQSKVREMLDSVVIKMILFCFLYARKTNPRSIRFHLSNLRRRFLYYDLNSDKPLNLIPRHMNKKLKKLGLNKSWRKELSVREIKVWWKVYGYSLLLN</sequence>
<keyword evidence="11 22" id="KW-0067">ATP-binding</keyword>
<dbReference type="EC" id="2.1.1.-" evidence="22"/>
<dbReference type="EC" id="3.6.1.-" evidence="22"/>
<keyword evidence="6 22" id="KW-0808">Transferase</keyword>
<protein>
    <recommendedName>
        <fullName evidence="22">RNA-directed RNA polymerase L</fullName>
        <shortName evidence="22">Protein L</shortName>
    </recommendedName>
    <alternativeName>
        <fullName evidence="22">Large structural protein</fullName>
    </alternativeName>
    <alternativeName>
        <fullName evidence="22">Replicase</fullName>
    </alternativeName>
    <alternativeName>
        <fullName evidence="22">Transcriptase</fullName>
    </alternativeName>
    <domain>
        <recommendedName>
            <fullName evidence="22">RNA-directed RNA polymerase</fullName>
            <ecNumber evidence="22">2.7.7.48</ecNumber>
        </recommendedName>
    </domain>
    <domain>
        <recommendedName>
            <fullName evidence="22">GTP phosphohydrolase</fullName>
            <ecNumber evidence="22">3.6.1.-</ecNumber>
        </recommendedName>
    </domain>
    <domain>
        <recommendedName>
            <fullName evidence="22">GDP polyribonucleotidyltransferase</fullName>
            <ecNumber evidence="22">2.7.7.88</ecNumber>
        </recommendedName>
        <alternativeName>
            <fullName evidence="22">PRNTase</fullName>
        </alternativeName>
    </domain>
    <domain>
        <recommendedName>
            <fullName evidence="22">mRNA (nucleoside-2'-O-)-methyltransferase</fullName>
            <shortName evidence="22">N1-2'-O-MTase</shortName>
            <ecNumber evidence="22">2.1.1.-</ecNumber>
        </recommendedName>
    </domain>
    <domain>
        <recommendedName>
            <fullName evidence="22">mRNA (guanine-N(7)-)-methyltransferase</fullName>
            <shortName evidence="22">G-N7-MTase</shortName>
        </recommendedName>
    </domain>
</protein>
<keyword evidence="4 22" id="KW-0489">Methyltransferase</keyword>
<dbReference type="InterPro" id="IPR026890">
    <property type="entry name" value="Mononeg_mRNAcap"/>
</dbReference>
<feature type="domain" description="RdRp catalytic" evidence="23">
    <location>
        <begin position="650"/>
        <end position="834"/>
    </location>
</feature>
<evidence type="ECO:0000256" key="18">
    <source>
        <dbReference type="ARBA" id="ARBA00024499"/>
    </source>
</evidence>
<evidence type="ECO:0000313" key="26">
    <source>
        <dbReference type="Proteomes" id="UP001266981"/>
    </source>
</evidence>
<evidence type="ECO:0000256" key="6">
    <source>
        <dbReference type="ARBA" id="ARBA00022679"/>
    </source>
</evidence>
<dbReference type="GO" id="GO:0030430">
    <property type="term" value="C:host cell cytoplasm"/>
    <property type="evidence" value="ECO:0007669"/>
    <property type="project" value="UniProtKB-SubCell"/>
</dbReference>
<evidence type="ECO:0000256" key="10">
    <source>
        <dbReference type="ARBA" id="ARBA00022801"/>
    </source>
</evidence>
<name>A0A8T9KP63_9MONO</name>
<evidence type="ECO:0000256" key="14">
    <source>
        <dbReference type="ARBA" id="ARBA00023042"/>
    </source>
</evidence>
<dbReference type="PIRSF" id="PIRSF000830">
    <property type="entry name" value="RNA_pol_ParamyxoV"/>
    <property type="match status" value="1"/>
</dbReference>
<comment type="catalytic activity">
    <reaction evidence="20">
        <text>a 5'-end (5'-triphosphoguanosine)-adenylyl-adenylyl-cytidylyl-adenosine in mRNA + 2 S-adenosyl-L-methionine = a 5'-end (N(7)-methyl 5'-triphosphoguanosine)-(2'-O-methyladenylyl)-adenylyl-cytidylyl-adenosine in mRNA + 2 S-adenosyl-L-homocysteine + H(+)</text>
        <dbReference type="Rhea" id="RHEA:65376"/>
        <dbReference type="Rhea" id="RHEA-COMP:16797"/>
        <dbReference type="Rhea" id="RHEA-COMP:16798"/>
        <dbReference type="ChEBI" id="CHEBI:15378"/>
        <dbReference type="ChEBI" id="CHEBI:57856"/>
        <dbReference type="ChEBI" id="CHEBI:59789"/>
        <dbReference type="ChEBI" id="CHEBI:156483"/>
        <dbReference type="ChEBI" id="CHEBI:156484"/>
        <dbReference type="EC" id="2.1.1.375"/>
    </reaction>
</comment>
<keyword evidence="9 22" id="KW-0547">Nucleotide-binding</keyword>
<proteinExistence type="inferred from homology"/>
<comment type="catalytic activity">
    <reaction evidence="19 22">
        <text>a 5'-end (5'-triphosphoguanosine)-adenylyl-adenylyl-cytidylyl-adenosine in mRNA + S-adenosyl-L-methionine = a 5'-end (5'-triphosphoguanosine)-(2'-O-methyladenylyl)-adenylyl-cytidylyl-adenosine in mRNA + S-adenosyl-L-homocysteine + H(+)</text>
        <dbReference type="Rhea" id="RHEA:65380"/>
        <dbReference type="Rhea" id="RHEA-COMP:16797"/>
        <dbReference type="Rhea" id="RHEA-COMP:16801"/>
        <dbReference type="ChEBI" id="CHEBI:15378"/>
        <dbReference type="ChEBI" id="CHEBI:57856"/>
        <dbReference type="ChEBI" id="CHEBI:59789"/>
        <dbReference type="ChEBI" id="CHEBI:156482"/>
        <dbReference type="ChEBI" id="CHEBI:156484"/>
    </reaction>
</comment>
<keyword evidence="10" id="KW-0378">Hydrolase</keyword>
<evidence type="ECO:0000256" key="12">
    <source>
        <dbReference type="ARBA" id="ARBA00022844"/>
    </source>
</evidence>
<comment type="function">
    <text evidence="22">RNA-directed RNA polymerase that catalyzes the transcription of viral mRNAs, their capping and polyadenylation. The template is composed of the viral RNA tightly encapsidated by the nucleoprotein (N). The viral polymerase binds to the genomic RNA at the 3' leader promoter, and transcribes subsequently all viral mRNAs with a decreasing efficiency. The first gene is the most transcribed, and the last the least transcribed. The viral phosphoprotein acts as a processivity factor. Capping is concomitant with initiation of mRNA transcription. Indeed, a GDP polyribonucleotidyl transferase (PRNTase) adds the cap structure when the nascent RNA chain length has reached few nucleotides. Ribose 2'-O methylation of viral mRNA cap precedes and facilitates subsequent guanine-N-7 methylation, both activities being carried by the viral polymerase. Polyadenylation of mRNAs occur by a stuttering mechanism at a slipery stop site present at the end viral genes. After finishing transcription of a mRNA, the polymerase can resume transcription of the downstream gene.</text>
</comment>
<reference evidence="25" key="1">
    <citation type="submission" date="2021-12" db="EMBL/GenBank/DDBJ databases">
        <authorList>
            <person name="Tan Z.-Z."/>
            <person name="Pan Y.-F."/>
            <person name="Zhang Y.-Z."/>
        </authorList>
    </citation>
    <scope>NUCLEOTIDE SEQUENCE</scope>
    <source>
        <strain evidence="25">WFS_ZhuWei</strain>
    </source>
</reference>
<keyword evidence="16" id="KW-0511">Multifunctional enzyme</keyword>
<evidence type="ECO:0000256" key="2">
    <source>
        <dbReference type="ARBA" id="ARBA00007934"/>
    </source>
</evidence>
<evidence type="ECO:0000256" key="16">
    <source>
        <dbReference type="ARBA" id="ARBA00023268"/>
    </source>
</evidence>
<evidence type="ECO:0000256" key="11">
    <source>
        <dbReference type="ARBA" id="ARBA00022840"/>
    </source>
</evidence>
<evidence type="ECO:0000256" key="20">
    <source>
        <dbReference type="ARBA" id="ARBA00047370"/>
    </source>
</evidence>
<evidence type="ECO:0000256" key="22">
    <source>
        <dbReference type="PIRNR" id="PIRNR000830"/>
    </source>
</evidence>
<keyword evidence="14 22" id="KW-0506">mRNA capping</keyword>
<comment type="catalytic activity">
    <reaction evidence="17">
        <text>a 5'-end triphospho-adenylyl-adenylyl-cytidylyl-adenosine in mRNA + GDP + H(+) = a 5'-end (5'-triphosphoguanosine)-adenylyl-adenylyl-cytidylyl-adenosine in mRNA + diphosphate</text>
        <dbReference type="Rhea" id="RHEA:65436"/>
        <dbReference type="Rhea" id="RHEA-COMP:16797"/>
        <dbReference type="Rhea" id="RHEA-COMP:16799"/>
        <dbReference type="ChEBI" id="CHEBI:15378"/>
        <dbReference type="ChEBI" id="CHEBI:33019"/>
        <dbReference type="ChEBI" id="CHEBI:58189"/>
        <dbReference type="ChEBI" id="CHEBI:156484"/>
        <dbReference type="ChEBI" id="CHEBI:156503"/>
        <dbReference type="EC" id="2.7.7.88"/>
    </reaction>
</comment>
<dbReference type="GO" id="GO:0004482">
    <property type="term" value="F:mRNA 5'-cap (guanine-N7-)-methyltransferase activity"/>
    <property type="evidence" value="ECO:0007669"/>
    <property type="project" value="InterPro"/>
</dbReference>
<dbReference type="InterPro" id="IPR016269">
    <property type="entry name" value="RNA-dir_pol_paramyxovirus"/>
</dbReference>
<evidence type="ECO:0000256" key="5">
    <source>
        <dbReference type="ARBA" id="ARBA00022664"/>
    </source>
</evidence>
<keyword evidence="3 22" id="KW-0696">RNA-directed RNA polymerase</keyword>
<feature type="domain" description="Mononegavirus-type SAM-dependent 2'-O-MTase" evidence="24">
    <location>
        <begin position="1745"/>
        <end position="1952"/>
    </location>
</feature>
<evidence type="ECO:0000256" key="17">
    <source>
        <dbReference type="ARBA" id="ARBA00024494"/>
    </source>
</evidence>
<keyword evidence="13 22" id="KW-0693">Viral RNA replication</keyword>
<evidence type="ECO:0000256" key="15">
    <source>
        <dbReference type="ARBA" id="ARBA00023200"/>
    </source>
</evidence>
<comment type="catalytic activity">
    <reaction evidence="22">
        <text>RNA(n) + a ribonucleoside 5'-triphosphate = RNA(n+1) + diphosphate</text>
        <dbReference type="Rhea" id="RHEA:21248"/>
        <dbReference type="Rhea" id="RHEA-COMP:14527"/>
        <dbReference type="Rhea" id="RHEA-COMP:17342"/>
        <dbReference type="ChEBI" id="CHEBI:33019"/>
        <dbReference type="ChEBI" id="CHEBI:61557"/>
        <dbReference type="ChEBI" id="CHEBI:140395"/>
        <dbReference type="EC" id="2.7.7.48"/>
    </reaction>
</comment>
<dbReference type="GO" id="GO:0005524">
    <property type="term" value="F:ATP binding"/>
    <property type="evidence" value="ECO:0007669"/>
    <property type="project" value="UniProtKB-KW"/>
</dbReference>
<dbReference type="PROSITE" id="PS50526">
    <property type="entry name" value="RDRP_SSRNA_NEG_NONSEG"/>
    <property type="match status" value="1"/>
</dbReference>
<dbReference type="Proteomes" id="UP001266981">
    <property type="component" value="Segment"/>
</dbReference>
<dbReference type="Pfam" id="PF00946">
    <property type="entry name" value="Mononeg_RNA_pol"/>
    <property type="match status" value="1"/>
</dbReference>
<keyword evidence="12 22" id="KW-0946">Virion</keyword>
<evidence type="ECO:0000259" key="24">
    <source>
        <dbReference type="PROSITE" id="PS51590"/>
    </source>
</evidence>
<dbReference type="GO" id="GO:0016787">
    <property type="term" value="F:hydrolase activity"/>
    <property type="evidence" value="ECO:0007669"/>
    <property type="project" value="UniProtKB-KW"/>
</dbReference>
<dbReference type="PROSITE" id="PS51590">
    <property type="entry name" value="SAM_MT_MNV_L"/>
    <property type="match status" value="1"/>
</dbReference>
<dbReference type="GO" id="GO:0003968">
    <property type="term" value="F:RNA-directed RNA polymerase activity"/>
    <property type="evidence" value="ECO:0007669"/>
    <property type="project" value="UniProtKB-KW"/>
</dbReference>
<evidence type="ECO:0000259" key="23">
    <source>
        <dbReference type="PROSITE" id="PS50526"/>
    </source>
</evidence>
<evidence type="ECO:0000256" key="7">
    <source>
        <dbReference type="ARBA" id="ARBA00022691"/>
    </source>
</evidence>
<dbReference type="EC" id="2.7.7.48" evidence="22"/>
<evidence type="ECO:0000256" key="19">
    <source>
        <dbReference type="ARBA" id="ARBA00047332"/>
    </source>
</evidence>
<keyword evidence="15 22" id="KW-1035">Host cytoplasm</keyword>
<keyword evidence="8 22" id="KW-0548">Nucleotidyltransferase</keyword>
<dbReference type="NCBIfam" id="TIGR04198">
    <property type="entry name" value="paramyx_RNAcap"/>
    <property type="match status" value="1"/>
</dbReference>
<evidence type="ECO:0000256" key="21">
    <source>
        <dbReference type="ARBA" id="ARBA00048548"/>
    </source>
</evidence>
<accession>A0A8T9KP63</accession>
<dbReference type="InterPro" id="IPR014023">
    <property type="entry name" value="Mononeg_RNA_pol_cat"/>
</dbReference>
<keyword evidence="5 22" id="KW-0507">mRNA processing</keyword>
<keyword evidence="26" id="KW-1185">Reference proteome</keyword>